<feature type="non-terminal residue" evidence="1">
    <location>
        <position position="1"/>
    </location>
</feature>
<dbReference type="InParanoid" id="G4Z4W1"/>
<evidence type="ECO:0000313" key="2">
    <source>
        <dbReference type="Proteomes" id="UP000002640"/>
    </source>
</evidence>
<organism evidence="1 2">
    <name type="scientific">Phytophthora sojae (strain P6497)</name>
    <name type="common">Soybean stem and root rot agent</name>
    <name type="synonym">Phytophthora megasperma f. sp. glycines</name>
    <dbReference type="NCBI Taxonomy" id="1094619"/>
    <lineage>
        <taxon>Eukaryota</taxon>
        <taxon>Sar</taxon>
        <taxon>Stramenopiles</taxon>
        <taxon>Oomycota</taxon>
        <taxon>Peronosporomycetes</taxon>
        <taxon>Peronosporales</taxon>
        <taxon>Peronosporaceae</taxon>
        <taxon>Phytophthora</taxon>
    </lineage>
</organism>
<name>G4Z4W1_PHYSP</name>
<dbReference type="EMBL" id="JH159153">
    <property type="protein sequence ID" value="EGZ22290.1"/>
    <property type="molecule type" value="Genomic_DNA"/>
</dbReference>
<dbReference type="Proteomes" id="UP000002640">
    <property type="component" value="Unassembled WGS sequence"/>
</dbReference>
<dbReference type="AlphaFoldDB" id="G4Z4W1"/>
<accession>G4Z4W1</accession>
<dbReference type="RefSeq" id="XP_009525007.1">
    <property type="nucleotide sequence ID" value="XM_009526712.1"/>
</dbReference>
<dbReference type="GeneID" id="20656300"/>
<reference evidence="1 2" key="1">
    <citation type="journal article" date="2006" name="Science">
        <title>Phytophthora genome sequences uncover evolutionary origins and mechanisms of pathogenesis.</title>
        <authorList>
            <person name="Tyler B.M."/>
            <person name="Tripathy S."/>
            <person name="Zhang X."/>
            <person name="Dehal P."/>
            <person name="Jiang R.H."/>
            <person name="Aerts A."/>
            <person name="Arredondo F.D."/>
            <person name="Baxter L."/>
            <person name="Bensasson D."/>
            <person name="Beynon J.L."/>
            <person name="Chapman J."/>
            <person name="Damasceno C.M."/>
            <person name="Dorrance A.E."/>
            <person name="Dou D."/>
            <person name="Dickerman A.W."/>
            <person name="Dubchak I.L."/>
            <person name="Garbelotto M."/>
            <person name="Gijzen M."/>
            <person name="Gordon S.G."/>
            <person name="Govers F."/>
            <person name="Grunwald N.J."/>
            <person name="Huang W."/>
            <person name="Ivors K.L."/>
            <person name="Jones R.W."/>
            <person name="Kamoun S."/>
            <person name="Krampis K."/>
            <person name="Lamour K.H."/>
            <person name="Lee M.K."/>
            <person name="McDonald W.H."/>
            <person name="Medina M."/>
            <person name="Meijer H.J."/>
            <person name="Nordberg E.K."/>
            <person name="Maclean D.J."/>
            <person name="Ospina-Giraldo M.D."/>
            <person name="Morris P.F."/>
            <person name="Phuntumart V."/>
            <person name="Putnam N.H."/>
            <person name="Rash S."/>
            <person name="Rose J.K."/>
            <person name="Sakihama Y."/>
            <person name="Salamov A.A."/>
            <person name="Savidor A."/>
            <person name="Scheuring C.F."/>
            <person name="Smith B.M."/>
            <person name="Sobral B.W."/>
            <person name="Terry A."/>
            <person name="Torto-Alalibo T.A."/>
            <person name="Win J."/>
            <person name="Xu Z."/>
            <person name="Zhang H."/>
            <person name="Grigoriev I.V."/>
            <person name="Rokhsar D.S."/>
            <person name="Boore J.L."/>
        </authorList>
    </citation>
    <scope>NUCLEOTIDE SEQUENCE [LARGE SCALE GENOMIC DNA]</scope>
    <source>
        <strain evidence="1 2">P6497</strain>
    </source>
</reference>
<protein>
    <submittedName>
        <fullName evidence="1">Uncharacterized protein</fullName>
    </submittedName>
</protein>
<keyword evidence="2" id="KW-1185">Reference proteome</keyword>
<sequence>VVFAPEKEVWLKAMVYKTIGSAYTIGRLCGRPKKVGFAALNQVGWSDSKFQSAVEQLGGGR</sequence>
<proteinExistence type="predicted"/>
<gene>
    <name evidence="1" type="ORF">PHYSODRAFT_488527</name>
</gene>
<dbReference type="KEGG" id="psoj:PHYSODRAFT_488527"/>
<evidence type="ECO:0000313" key="1">
    <source>
        <dbReference type="EMBL" id="EGZ22290.1"/>
    </source>
</evidence>